<dbReference type="GO" id="GO:0042597">
    <property type="term" value="C:periplasmic space"/>
    <property type="evidence" value="ECO:0007669"/>
    <property type="project" value="UniProtKB-ARBA"/>
</dbReference>
<evidence type="ECO:0000256" key="1">
    <source>
        <dbReference type="ARBA" id="ARBA00005695"/>
    </source>
</evidence>
<name>A0A9D1FUX0_9BACT</name>
<evidence type="ECO:0000256" key="2">
    <source>
        <dbReference type="ARBA" id="ARBA00022448"/>
    </source>
</evidence>
<dbReference type="InterPro" id="IPR030678">
    <property type="entry name" value="Peptide/Ni-bd"/>
</dbReference>
<keyword evidence="3" id="KW-0732">Signal</keyword>
<accession>A0A9D1FUX0</accession>
<dbReference type="EMBL" id="DVJO01000021">
    <property type="protein sequence ID" value="HIS82159.1"/>
    <property type="molecule type" value="Genomic_DNA"/>
</dbReference>
<evidence type="ECO:0000313" key="6">
    <source>
        <dbReference type="Proteomes" id="UP000824139"/>
    </source>
</evidence>
<evidence type="ECO:0000259" key="4">
    <source>
        <dbReference type="Pfam" id="PF00496"/>
    </source>
</evidence>
<comment type="similarity">
    <text evidence="1">Belongs to the bacterial solute-binding protein 5 family.</text>
</comment>
<dbReference type="PIRSF" id="PIRSF002741">
    <property type="entry name" value="MppA"/>
    <property type="match status" value="1"/>
</dbReference>
<reference evidence="5" key="1">
    <citation type="submission" date="2020-10" db="EMBL/GenBank/DDBJ databases">
        <authorList>
            <person name="Gilroy R."/>
        </authorList>
    </citation>
    <scope>NUCLEOTIDE SEQUENCE</scope>
    <source>
        <strain evidence="5">CHK152-2994</strain>
    </source>
</reference>
<dbReference type="Gene3D" id="3.10.105.10">
    <property type="entry name" value="Dipeptide-binding Protein, Domain 3"/>
    <property type="match status" value="1"/>
</dbReference>
<proteinExistence type="inferred from homology"/>
<protein>
    <submittedName>
        <fullName evidence="5">ABC transporter substrate-binding protein</fullName>
    </submittedName>
</protein>
<keyword evidence="2" id="KW-0813">Transport</keyword>
<gene>
    <name evidence="5" type="ORF">IAD41_00930</name>
</gene>
<dbReference type="Pfam" id="PF00496">
    <property type="entry name" value="SBP_bac_5"/>
    <property type="match status" value="1"/>
</dbReference>
<evidence type="ECO:0000313" key="5">
    <source>
        <dbReference type="EMBL" id="HIS82159.1"/>
    </source>
</evidence>
<dbReference type="InterPro" id="IPR039424">
    <property type="entry name" value="SBP_5"/>
</dbReference>
<sequence length="617" mass="70923">MKKWVYVILVLVFCALFLKACVRRDFPNTQPPEIRPKSDVESVIFPPSQKTVTINGVDFLQSQAPVGKFGGELRASTIGEGPKTFNPFNSKDNISSLMSDVMYDGLLSTDPETGAPIPKLAKSFTVNGNDYIVNLRRGVKWSDGKEITADDVVFTWQNIIFDGFGNTSTRDSLVIDGKLPTVQKIDKYTVKFTTPQPFAPFIRMLSTPIAPKHVFEPAVKKGKDYFYTFLSTNDDPKTFVTSGAFRLKEYVPAQRVVFERNPDYYIINKKNEKLPYLDRLIYFIVGDLNNEVLKFEGGELDVIGLQGANVARFKEREPYSDYKIYNLGPNTGTMFLTMNLNDRRNKDGKFYVDPMKQRWFRDVNFRLACDYAIDRKNMVLNIANGLGEPLFTAESLNSIYLNEKLQPYPRNLEKAKEYLKKSGFFWDKKGHLRDKLNNHVEFDLYTNAGNTEREAIGVMVKQDLEDLGMKVNFKPVEFNTLVNRLMNTLDWDMVIMGLTGSPLEPNGGKNVWMSDGTLHMFNQRLDGDKTSRRLDWEKQIDEVYVKGALATSFAERKKYYDEYQRIAYEQKPFIYIYSPIVITAIRTKFKNIFPSGLTGITYNLEEIYVDEREKSEK</sequence>
<dbReference type="PANTHER" id="PTHR30290:SF9">
    <property type="entry name" value="OLIGOPEPTIDE-BINDING PROTEIN APPA"/>
    <property type="match status" value="1"/>
</dbReference>
<dbReference type="Proteomes" id="UP000824139">
    <property type="component" value="Unassembled WGS sequence"/>
</dbReference>
<dbReference type="PANTHER" id="PTHR30290">
    <property type="entry name" value="PERIPLASMIC BINDING COMPONENT OF ABC TRANSPORTER"/>
    <property type="match status" value="1"/>
</dbReference>
<dbReference type="GO" id="GO:0043190">
    <property type="term" value="C:ATP-binding cassette (ABC) transporter complex"/>
    <property type="evidence" value="ECO:0007669"/>
    <property type="project" value="InterPro"/>
</dbReference>
<dbReference type="SUPFAM" id="SSF53850">
    <property type="entry name" value="Periplasmic binding protein-like II"/>
    <property type="match status" value="1"/>
</dbReference>
<evidence type="ECO:0000256" key="3">
    <source>
        <dbReference type="ARBA" id="ARBA00022729"/>
    </source>
</evidence>
<dbReference type="GO" id="GO:0015833">
    <property type="term" value="P:peptide transport"/>
    <property type="evidence" value="ECO:0007669"/>
    <property type="project" value="TreeGrafter"/>
</dbReference>
<dbReference type="AlphaFoldDB" id="A0A9D1FUX0"/>
<reference evidence="5" key="2">
    <citation type="journal article" date="2021" name="PeerJ">
        <title>Extensive microbial diversity within the chicken gut microbiome revealed by metagenomics and culture.</title>
        <authorList>
            <person name="Gilroy R."/>
            <person name="Ravi A."/>
            <person name="Getino M."/>
            <person name="Pursley I."/>
            <person name="Horton D.L."/>
            <person name="Alikhan N.F."/>
            <person name="Baker D."/>
            <person name="Gharbi K."/>
            <person name="Hall N."/>
            <person name="Watson M."/>
            <person name="Adriaenssens E.M."/>
            <person name="Foster-Nyarko E."/>
            <person name="Jarju S."/>
            <person name="Secka A."/>
            <person name="Antonio M."/>
            <person name="Oren A."/>
            <person name="Chaudhuri R.R."/>
            <person name="La Ragione R."/>
            <person name="Hildebrand F."/>
            <person name="Pallen M.J."/>
        </authorList>
    </citation>
    <scope>NUCLEOTIDE SEQUENCE</scope>
    <source>
        <strain evidence="5">CHK152-2994</strain>
    </source>
</reference>
<dbReference type="GO" id="GO:1904680">
    <property type="term" value="F:peptide transmembrane transporter activity"/>
    <property type="evidence" value="ECO:0007669"/>
    <property type="project" value="TreeGrafter"/>
</dbReference>
<comment type="caution">
    <text evidence="5">The sequence shown here is derived from an EMBL/GenBank/DDBJ whole genome shotgun (WGS) entry which is preliminary data.</text>
</comment>
<organism evidence="5 6">
    <name type="scientific">Candidatus Scatenecus faecavium</name>
    <dbReference type="NCBI Taxonomy" id="2840915"/>
    <lineage>
        <taxon>Bacteria</taxon>
        <taxon>Candidatus Scatenecus</taxon>
    </lineage>
</organism>
<dbReference type="InterPro" id="IPR000914">
    <property type="entry name" value="SBP_5_dom"/>
</dbReference>
<dbReference type="CDD" id="cd08500">
    <property type="entry name" value="PBP2_NikA_DppA_OppA_like_4"/>
    <property type="match status" value="1"/>
</dbReference>
<feature type="domain" description="Solute-binding protein family 5" evidence="4">
    <location>
        <begin position="116"/>
        <end position="512"/>
    </location>
</feature>
<dbReference type="Gene3D" id="3.40.190.10">
    <property type="entry name" value="Periplasmic binding protein-like II"/>
    <property type="match status" value="1"/>
</dbReference>
<dbReference type="Gene3D" id="3.90.76.10">
    <property type="entry name" value="Dipeptide-binding Protein, Domain 1"/>
    <property type="match status" value="1"/>
</dbReference>